<dbReference type="SUPFAM" id="SSF51735">
    <property type="entry name" value="NAD(P)-binding Rossmann-fold domains"/>
    <property type="match status" value="1"/>
</dbReference>
<dbReference type="InterPro" id="IPR022893">
    <property type="entry name" value="Shikimate_DH_fam"/>
</dbReference>
<evidence type="ECO:0000313" key="5">
    <source>
        <dbReference type="EMBL" id="UQN13806.1"/>
    </source>
</evidence>
<evidence type="ECO:0000256" key="3">
    <source>
        <dbReference type="SAM" id="MobiDB-lite"/>
    </source>
</evidence>
<dbReference type="PANTHER" id="PTHR21089:SF1">
    <property type="entry name" value="BIFUNCTIONAL 3-DEHYDROQUINATE DEHYDRATASE_SHIKIMATE DEHYDROGENASE, CHLOROPLASTIC"/>
    <property type="match status" value="1"/>
</dbReference>
<dbReference type="EMBL" id="CP097160">
    <property type="protein sequence ID" value="UQN13806.1"/>
    <property type="molecule type" value="Genomic_DNA"/>
</dbReference>
<name>A0ABY4MTR0_9MICO</name>
<dbReference type="InterPro" id="IPR046346">
    <property type="entry name" value="Aminoacid_DH-like_N_sf"/>
</dbReference>
<comment type="pathway">
    <text evidence="1">Metabolic intermediate biosynthesis; chorismate biosynthesis; chorismate from D-erythrose 4-phosphate and phosphoenolpyruvate: step 4/7.</text>
</comment>
<proteinExistence type="predicted"/>
<dbReference type="InterPro" id="IPR036291">
    <property type="entry name" value="NAD(P)-bd_dom_sf"/>
</dbReference>
<accession>A0ABY4MTR0</accession>
<dbReference type="PANTHER" id="PTHR21089">
    <property type="entry name" value="SHIKIMATE DEHYDROGENASE"/>
    <property type="match status" value="1"/>
</dbReference>
<reference evidence="5" key="1">
    <citation type="submission" date="2022-05" db="EMBL/GenBank/DDBJ databases">
        <title>Complete genome sequence of toluene-degrading Gulosibacter sediminis strain ACHW.36C.</title>
        <authorList>
            <person name="Wai A.C."/>
            <person name="Lai G.K."/>
            <person name="Griffin S.D."/>
            <person name="Leung F.C."/>
        </authorList>
    </citation>
    <scope>NUCLEOTIDE SEQUENCE [LARGE SCALE GENOMIC DNA]</scope>
    <source>
        <strain evidence="5">ACHW.36C</strain>
    </source>
</reference>
<dbReference type="Gene3D" id="3.40.50.10860">
    <property type="entry name" value="Leucine Dehydrogenase, chain A, domain 1"/>
    <property type="match status" value="1"/>
</dbReference>
<organism evidence="5">
    <name type="scientific">Gulosibacter sediminis</name>
    <dbReference type="NCBI Taxonomy" id="1729695"/>
    <lineage>
        <taxon>Bacteria</taxon>
        <taxon>Bacillati</taxon>
        <taxon>Actinomycetota</taxon>
        <taxon>Actinomycetes</taxon>
        <taxon>Micrococcales</taxon>
        <taxon>Microbacteriaceae</taxon>
        <taxon>Gulosibacter</taxon>
    </lineage>
</organism>
<protein>
    <submittedName>
        <fullName evidence="5">Shikimate dehydrogenase</fullName>
    </submittedName>
</protein>
<sequence length="297" mass="31096">MTNERYPEVPEGFSEGEPPRGIGSQRLAVLGDPVGHSRSPQLQLAAYRALGRRWEYSRWRIPAGGLAAALGARGQGWRGFSVTAPLKAEALAFASEVSPDARRSGAVNTLVFDSLEPGAPARGENTDIPGIVRAFGERGLERIEGVAQVLGAGETAASVAIAAQRLGASRVEIFARRPERAEALAERLGDGVAGLSLADWRPGDDVAFVGDTVPGGYVPTTDPGRVPAGAALLSAAYHPWPTPLAELWLGAEAPVVTGLDMLLHQAVLQVRLFGGSAIDESLPNEADVVEAMRAALS</sequence>
<evidence type="ECO:0000256" key="1">
    <source>
        <dbReference type="ARBA" id="ARBA00004871"/>
    </source>
</evidence>
<evidence type="ECO:0000256" key="2">
    <source>
        <dbReference type="ARBA" id="ARBA00023141"/>
    </source>
</evidence>
<dbReference type="SUPFAM" id="SSF53223">
    <property type="entry name" value="Aminoacid dehydrogenase-like, N-terminal domain"/>
    <property type="match status" value="1"/>
</dbReference>
<dbReference type="Gene3D" id="3.40.50.720">
    <property type="entry name" value="NAD(P)-binding Rossmann-like Domain"/>
    <property type="match status" value="1"/>
</dbReference>
<dbReference type="Pfam" id="PF08501">
    <property type="entry name" value="Shikimate_dh_N"/>
    <property type="match status" value="1"/>
</dbReference>
<dbReference type="InterPro" id="IPR013708">
    <property type="entry name" value="Shikimate_DH-bd_N"/>
</dbReference>
<gene>
    <name evidence="5" type="ORF">M3M28_06855</name>
</gene>
<evidence type="ECO:0000259" key="4">
    <source>
        <dbReference type="Pfam" id="PF08501"/>
    </source>
</evidence>
<feature type="domain" description="Shikimate dehydrogenase substrate binding N-terminal" evidence="4">
    <location>
        <begin position="29"/>
        <end position="110"/>
    </location>
</feature>
<keyword evidence="2" id="KW-0028">Amino-acid biosynthesis</keyword>
<keyword evidence="2" id="KW-0057">Aromatic amino acid biosynthesis</keyword>
<feature type="region of interest" description="Disordered" evidence="3">
    <location>
        <begin position="1"/>
        <end position="23"/>
    </location>
</feature>
<dbReference type="CDD" id="cd01065">
    <property type="entry name" value="NAD_bind_Shikimate_DH"/>
    <property type="match status" value="1"/>
</dbReference>